<sequence>MSSSVKIIFGTHLIATYPVEVQKEFISVLEAYGVKDLDTAYIYQGSEQTLGDIGAAKTFTIHTKAPGFYPGKQKRDDIIAAANESLTRLGLDQVDTYFLHSPDPQTSIEDTLEGVQEVYKAGKFKHFGLSNFPAASVEKIHAYMSSRRYVVPTVYQGNYNPVARHADTLLFPLLRRLGMRFYAYSPLAGGFLTKSRAAIVAGDSGRFDRSEVSGQIYQKLYNRPTLLAALNEWDAIAREAGISRAALAYRFVVFHSSLDATLGDGVVVGASRPAQLKGTLDELRKGRLEPGTVERVQRVWESVKDEAPVDNFADGQ</sequence>
<dbReference type="CDD" id="cd19075">
    <property type="entry name" value="AKR_AKR7A1-5"/>
    <property type="match status" value="1"/>
</dbReference>
<evidence type="ECO:0000256" key="1">
    <source>
        <dbReference type="ARBA" id="ARBA00023002"/>
    </source>
</evidence>
<dbReference type="PANTHER" id="PTHR43364:SF4">
    <property type="entry name" value="NAD(P)-LINKED OXIDOREDUCTASE SUPERFAMILY PROTEIN"/>
    <property type="match status" value="1"/>
</dbReference>
<dbReference type="SUPFAM" id="SSF51430">
    <property type="entry name" value="NAD(P)-linked oxidoreductase"/>
    <property type="match status" value="1"/>
</dbReference>
<dbReference type="AlphaFoldDB" id="A0A8E2EZV1"/>
<keyword evidence="4" id="KW-1185">Reference proteome</keyword>
<dbReference type="PANTHER" id="PTHR43364">
    <property type="entry name" value="NADH-SPECIFIC METHYLGLYOXAL REDUCTASE-RELATED"/>
    <property type="match status" value="1"/>
</dbReference>
<dbReference type="EMBL" id="KV749778">
    <property type="protein sequence ID" value="OCL07821.1"/>
    <property type="molecule type" value="Genomic_DNA"/>
</dbReference>
<dbReference type="Gene3D" id="3.20.20.100">
    <property type="entry name" value="NADP-dependent oxidoreductase domain"/>
    <property type="match status" value="1"/>
</dbReference>
<dbReference type="InterPro" id="IPR050523">
    <property type="entry name" value="AKR_Detox_Biosynth"/>
</dbReference>
<evidence type="ECO:0000259" key="2">
    <source>
        <dbReference type="Pfam" id="PF00248"/>
    </source>
</evidence>
<dbReference type="Pfam" id="PF00248">
    <property type="entry name" value="Aldo_ket_red"/>
    <property type="match status" value="1"/>
</dbReference>
<dbReference type="InterPro" id="IPR020471">
    <property type="entry name" value="AKR"/>
</dbReference>
<evidence type="ECO:0000313" key="3">
    <source>
        <dbReference type="EMBL" id="OCL07821.1"/>
    </source>
</evidence>
<organism evidence="3 4">
    <name type="scientific">Glonium stellatum</name>
    <dbReference type="NCBI Taxonomy" id="574774"/>
    <lineage>
        <taxon>Eukaryota</taxon>
        <taxon>Fungi</taxon>
        <taxon>Dikarya</taxon>
        <taxon>Ascomycota</taxon>
        <taxon>Pezizomycotina</taxon>
        <taxon>Dothideomycetes</taxon>
        <taxon>Pleosporomycetidae</taxon>
        <taxon>Gloniales</taxon>
        <taxon>Gloniaceae</taxon>
        <taxon>Glonium</taxon>
    </lineage>
</organism>
<evidence type="ECO:0000313" key="4">
    <source>
        <dbReference type="Proteomes" id="UP000250140"/>
    </source>
</evidence>
<name>A0A8E2EZV1_9PEZI</name>
<accession>A0A8E2EZV1</accession>
<dbReference type="OrthoDB" id="2310150at2759"/>
<dbReference type="PRINTS" id="PR00069">
    <property type="entry name" value="ALDKETRDTASE"/>
</dbReference>
<gene>
    <name evidence="3" type="ORF">AOQ84DRAFT_294378</name>
</gene>
<dbReference type="InterPro" id="IPR036812">
    <property type="entry name" value="NAD(P)_OxRdtase_dom_sf"/>
</dbReference>
<dbReference type="Proteomes" id="UP000250140">
    <property type="component" value="Unassembled WGS sequence"/>
</dbReference>
<proteinExistence type="predicted"/>
<feature type="domain" description="NADP-dependent oxidoreductase" evidence="2">
    <location>
        <begin position="6"/>
        <end position="300"/>
    </location>
</feature>
<protein>
    <submittedName>
        <fullName evidence="3">Putative aldehyde reductase</fullName>
    </submittedName>
</protein>
<dbReference type="GO" id="GO:0016491">
    <property type="term" value="F:oxidoreductase activity"/>
    <property type="evidence" value="ECO:0007669"/>
    <property type="project" value="UniProtKB-KW"/>
</dbReference>
<keyword evidence="1" id="KW-0560">Oxidoreductase</keyword>
<reference evidence="3 4" key="1">
    <citation type="journal article" date="2016" name="Nat. Commun.">
        <title>Ectomycorrhizal ecology is imprinted in the genome of the dominant symbiotic fungus Cenococcum geophilum.</title>
        <authorList>
            <consortium name="DOE Joint Genome Institute"/>
            <person name="Peter M."/>
            <person name="Kohler A."/>
            <person name="Ohm R.A."/>
            <person name="Kuo A."/>
            <person name="Krutzmann J."/>
            <person name="Morin E."/>
            <person name="Arend M."/>
            <person name="Barry K.W."/>
            <person name="Binder M."/>
            <person name="Choi C."/>
            <person name="Clum A."/>
            <person name="Copeland A."/>
            <person name="Grisel N."/>
            <person name="Haridas S."/>
            <person name="Kipfer T."/>
            <person name="LaButti K."/>
            <person name="Lindquist E."/>
            <person name="Lipzen A."/>
            <person name="Maire R."/>
            <person name="Meier B."/>
            <person name="Mihaltcheva S."/>
            <person name="Molinier V."/>
            <person name="Murat C."/>
            <person name="Poggeler S."/>
            <person name="Quandt C.A."/>
            <person name="Sperisen C."/>
            <person name="Tritt A."/>
            <person name="Tisserant E."/>
            <person name="Crous P.W."/>
            <person name="Henrissat B."/>
            <person name="Nehls U."/>
            <person name="Egli S."/>
            <person name="Spatafora J.W."/>
            <person name="Grigoriev I.V."/>
            <person name="Martin F.M."/>
        </authorList>
    </citation>
    <scope>NUCLEOTIDE SEQUENCE [LARGE SCALE GENOMIC DNA]</scope>
    <source>
        <strain evidence="3 4">CBS 207.34</strain>
    </source>
</reference>
<dbReference type="InterPro" id="IPR023210">
    <property type="entry name" value="NADP_OxRdtase_dom"/>
</dbReference>